<dbReference type="KEGG" id="aab:A4R43_26320"/>
<keyword evidence="1" id="KW-0472">Membrane</keyword>
<evidence type="ECO:0000313" key="2">
    <source>
        <dbReference type="EMBL" id="AXB48807.1"/>
    </source>
</evidence>
<proteinExistence type="predicted"/>
<evidence type="ECO:0000313" key="3">
    <source>
        <dbReference type="Proteomes" id="UP000250434"/>
    </source>
</evidence>
<feature type="transmembrane region" description="Helical" evidence="1">
    <location>
        <begin position="92"/>
        <end position="116"/>
    </location>
</feature>
<accession>A0A344LL83</accession>
<keyword evidence="3" id="KW-1185">Reference proteome</keyword>
<keyword evidence="1" id="KW-0812">Transmembrane</keyword>
<protein>
    <submittedName>
        <fullName evidence="2">Uncharacterized protein</fullName>
    </submittedName>
</protein>
<feature type="transmembrane region" description="Helical" evidence="1">
    <location>
        <begin position="66"/>
        <end position="86"/>
    </location>
</feature>
<dbReference type="AlphaFoldDB" id="A0A344LL83"/>
<evidence type="ECO:0000256" key="1">
    <source>
        <dbReference type="SAM" id="Phobius"/>
    </source>
</evidence>
<reference evidence="2 3" key="1">
    <citation type="submission" date="2016-04" db="EMBL/GenBank/DDBJ databases">
        <title>Complete genome sequence and analysis of deep-sea sediment isolate, Amycolatopsis sp. WP1.</title>
        <authorList>
            <person name="Wang H."/>
            <person name="Chen S."/>
            <person name="Wu Q."/>
        </authorList>
    </citation>
    <scope>NUCLEOTIDE SEQUENCE [LARGE SCALE GENOMIC DNA]</scope>
    <source>
        <strain evidence="2 3">WP1</strain>
    </source>
</reference>
<organism evidence="2 3">
    <name type="scientific">Amycolatopsis albispora</name>
    <dbReference type="NCBI Taxonomy" id="1804986"/>
    <lineage>
        <taxon>Bacteria</taxon>
        <taxon>Bacillati</taxon>
        <taxon>Actinomycetota</taxon>
        <taxon>Actinomycetes</taxon>
        <taxon>Pseudonocardiales</taxon>
        <taxon>Pseudonocardiaceae</taxon>
        <taxon>Amycolatopsis</taxon>
    </lineage>
</organism>
<sequence>MLLGSLLTTGLHYAHNTIRAEDYPPVEGLSLLATRFLVGGGWFLFAAFAVLAFVAYRRRRYWAANAYLLVFSLSGLASLGHFFFGVPAIPAFWFATIFTDVLSSLVIWAFVGWVAATIRTTHAARAEALGA</sequence>
<dbReference type="EMBL" id="CP015163">
    <property type="protein sequence ID" value="AXB48807.1"/>
    <property type="molecule type" value="Genomic_DNA"/>
</dbReference>
<gene>
    <name evidence="2" type="ORF">A4R43_26320</name>
</gene>
<feature type="transmembrane region" description="Helical" evidence="1">
    <location>
        <begin position="36"/>
        <end position="54"/>
    </location>
</feature>
<name>A0A344LL83_9PSEU</name>
<dbReference type="Proteomes" id="UP000250434">
    <property type="component" value="Chromosome"/>
</dbReference>
<keyword evidence="1" id="KW-1133">Transmembrane helix</keyword>